<dbReference type="STRING" id="1193502.SHALO_1965"/>
<sequence>MELVYLWVEEYKNIKNQGFNFSPRFTCEFFPEYDENNKLKDNCELKITPKEHVNIFPTNINVTAIVGANGAGKSSILEFLNEIFRIEYNKNRNLIVDYDHVLNFCLAFKIKNTIYAIKSIDNHDTNSFEESEKIENILEYYHYSNDKSNMSNQILLDDISIAKMLIYDYSKNKNFKLSSFMYIPNQISIQLCDFEKKFEKLISNDKLYPMSKHESDFVYIENMSKEVHHQTDFFHSITDIYHQFLILKLLEKSEETVAFYLSKSDITEQLSDSELLSEEDFKKYFECYKDLLHAPKRDIDTLNSVEKEIYIDKYSDFFEFDFFDEKNRQYSSLSHGEKTLFGQLLNIYYHSEKSKNDNFLFLFDEPEIALHPNWQKSYIQELSTLTQKLEKNYHFIFASHSPFLLSDIPKENVIFLEKDKDGRSKNVTKETKIETFGANIHTLLSHGFFMKDGLIGEFAKEKINKAITILNKQGKLSKSSLAYCEQIISIIGEPILKRQLQRMLDSKRLYKMDEIDRLKADISELHQKLKKLENRK</sequence>
<gene>
    <name evidence="2" type="ORF">SHALO_1965</name>
</gene>
<dbReference type="Proteomes" id="UP000094609">
    <property type="component" value="Chromosome"/>
</dbReference>
<evidence type="ECO:0000259" key="1">
    <source>
        <dbReference type="Pfam" id="PF13304"/>
    </source>
</evidence>
<dbReference type="PANTHER" id="PTHR32182:SF22">
    <property type="entry name" value="ATP-DEPENDENT ENDONUCLEASE, OLD FAMILY-RELATED"/>
    <property type="match status" value="1"/>
</dbReference>
<proteinExistence type="predicted"/>
<dbReference type="RefSeq" id="WP_069478382.1">
    <property type="nucleotide sequence ID" value="NZ_CP017111.1"/>
</dbReference>
<dbReference type="PATRIC" id="fig|1193502.14.peg.1997"/>
<organism evidence="2 3">
    <name type="scientific">Sulfurospirillum halorespirans DSM 13726</name>
    <dbReference type="NCBI Taxonomy" id="1193502"/>
    <lineage>
        <taxon>Bacteria</taxon>
        <taxon>Pseudomonadati</taxon>
        <taxon>Campylobacterota</taxon>
        <taxon>Epsilonproteobacteria</taxon>
        <taxon>Campylobacterales</taxon>
        <taxon>Sulfurospirillaceae</taxon>
        <taxon>Sulfurospirillum</taxon>
    </lineage>
</organism>
<dbReference type="AlphaFoldDB" id="A0A1D7TL77"/>
<dbReference type="GO" id="GO:0005524">
    <property type="term" value="F:ATP binding"/>
    <property type="evidence" value="ECO:0007669"/>
    <property type="project" value="InterPro"/>
</dbReference>
<dbReference type="GO" id="GO:0000731">
    <property type="term" value="P:DNA synthesis involved in DNA repair"/>
    <property type="evidence" value="ECO:0007669"/>
    <property type="project" value="TreeGrafter"/>
</dbReference>
<dbReference type="PANTHER" id="PTHR32182">
    <property type="entry name" value="DNA REPLICATION AND REPAIR PROTEIN RECF"/>
    <property type="match status" value="1"/>
</dbReference>
<dbReference type="Pfam" id="PF13304">
    <property type="entry name" value="AAA_21"/>
    <property type="match status" value="1"/>
</dbReference>
<dbReference type="InterPro" id="IPR027417">
    <property type="entry name" value="P-loop_NTPase"/>
</dbReference>
<dbReference type="GO" id="GO:0006302">
    <property type="term" value="P:double-strand break repair"/>
    <property type="evidence" value="ECO:0007669"/>
    <property type="project" value="TreeGrafter"/>
</dbReference>
<reference evidence="3" key="1">
    <citation type="submission" date="2016-08" db="EMBL/GenBank/DDBJ databases">
        <title>Complete genome sequence of the organohalide-respiring Epsilonproteobacterium Sulfurospirillum halorespirans.</title>
        <authorList>
            <person name="Goris T."/>
            <person name="Zimmermann J."/>
            <person name="Schenz B."/>
            <person name="Lemos M."/>
            <person name="Hackermueller J."/>
            <person name="Diekert G."/>
        </authorList>
    </citation>
    <scope>NUCLEOTIDE SEQUENCE [LARGE SCALE GENOMIC DNA]</scope>
    <source>
        <strain>DSM 13726</strain>
        <strain evidence="3">PCE-M2</strain>
    </source>
</reference>
<keyword evidence="3" id="KW-1185">Reference proteome</keyword>
<evidence type="ECO:0000313" key="2">
    <source>
        <dbReference type="EMBL" id="AOO65736.1"/>
    </source>
</evidence>
<dbReference type="Gene3D" id="3.40.50.300">
    <property type="entry name" value="P-loop containing nucleotide triphosphate hydrolases"/>
    <property type="match status" value="1"/>
</dbReference>
<protein>
    <submittedName>
        <fullName evidence="2">ATPase domain-containing protein</fullName>
    </submittedName>
</protein>
<dbReference type="SUPFAM" id="SSF52540">
    <property type="entry name" value="P-loop containing nucleoside triphosphate hydrolases"/>
    <property type="match status" value="1"/>
</dbReference>
<dbReference type="EMBL" id="CP017111">
    <property type="protein sequence ID" value="AOO65736.1"/>
    <property type="molecule type" value="Genomic_DNA"/>
</dbReference>
<accession>A0A1D7TL77</accession>
<feature type="domain" description="ATPase AAA-type core" evidence="1">
    <location>
        <begin position="62"/>
        <end position="406"/>
    </location>
</feature>
<dbReference type="KEGG" id="shal:SHALO_1965"/>
<dbReference type="InterPro" id="IPR003959">
    <property type="entry name" value="ATPase_AAA_core"/>
</dbReference>
<name>A0A1D7TL77_9BACT</name>
<dbReference type="GO" id="GO:0016887">
    <property type="term" value="F:ATP hydrolysis activity"/>
    <property type="evidence" value="ECO:0007669"/>
    <property type="project" value="InterPro"/>
</dbReference>
<evidence type="ECO:0000313" key="3">
    <source>
        <dbReference type="Proteomes" id="UP000094609"/>
    </source>
</evidence>